<feature type="domain" description="SET" evidence="4">
    <location>
        <begin position="248"/>
        <end position="541"/>
    </location>
</feature>
<dbReference type="PANTHER" id="PTHR12197:SF273">
    <property type="entry name" value="MYND-TYPE ZINC FINGER PROTEIN SAMB"/>
    <property type="match status" value="1"/>
</dbReference>
<dbReference type="InterPro" id="IPR002893">
    <property type="entry name" value="Znf_MYND"/>
</dbReference>
<dbReference type="PROSITE" id="PS50280">
    <property type="entry name" value="SET"/>
    <property type="match status" value="1"/>
</dbReference>
<accession>A0A1L7WNR6</accession>
<dbReference type="Gene3D" id="6.10.140.2220">
    <property type="match status" value="1"/>
</dbReference>
<keyword evidence="1" id="KW-0479">Metal-binding</keyword>
<dbReference type="InterPro" id="IPR050869">
    <property type="entry name" value="H3K4_H4K5_MeTrfase"/>
</dbReference>
<dbReference type="Gene3D" id="1.10.220.160">
    <property type="match status" value="1"/>
</dbReference>
<evidence type="ECO:0000313" key="5">
    <source>
        <dbReference type="EMBL" id="CZR54403.1"/>
    </source>
</evidence>
<dbReference type="InterPro" id="IPR001214">
    <property type="entry name" value="SET_dom"/>
</dbReference>
<keyword evidence="2" id="KW-0863">Zinc-finger</keyword>
<reference evidence="5 6" key="1">
    <citation type="submission" date="2016-03" db="EMBL/GenBank/DDBJ databases">
        <authorList>
            <person name="Ploux O."/>
        </authorList>
    </citation>
    <scope>NUCLEOTIDE SEQUENCE [LARGE SCALE GENOMIC DNA]</scope>
    <source>
        <strain evidence="5 6">UAMH 11012</strain>
    </source>
</reference>
<dbReference type="PROSITE" id="PS01360">
    <property type="entry name" value="ZF_MYND_1"/>
    <property type="match status" value="1"/>
</dbReference>
<keyword evidence="6" id="KW-1185">Reference proteome</keyword>
<name>A0A1L7WNR6_9HELO</name>
<evidence type="ECO:0000256" key="2">
    <source>
        <dbReference type="ARBA" id="ARBA00022771"/>
    </source>
</evidence>
<dbReference type="GO" id="GO:0005634">
    <property type="term" value="C:nucleus"/>
    <property type="evidence" value="ECO:0007669"/>
    <property type="project" value="TreeGrafter"/>
</dbReference>
<dbReference type="AlphaFoldDB" id="A0A1L7WNR6"/>
<dbReference type="Pfam" id="PF00856">
    <property type="entry name" value="SET"/>
    <property type="match status" value="1"/>
</dbReference>
<protein>
    <submittedName>
        <fullName evidence="5">Related to MYND domain protein</fullName>
    </submittedName>
</protein>
<evidence type="ECO:0000259" key="4">
    <source>
        <dbReference type="PROSITE" id="PS50280"/>
    </source>
</evidence>
<dbReference type="EMBL" id="FJOG01000005">
    <property type="protein sequence ID" value="CZR54403.1"/>
    <property type="molecule type" value="Genomic_DNA"/>
</dbReference>
<dbReference type="GO" id="GO:0008270">
    <property type="term" value="F:zinc ion binding"/>
    <property type="evidence" value="ECO:0007669"/>
    <property type="project" value="UniProtKB-KW"/>
</dbReference>
<evidence type="ECO:0000313" key="6">
    <source>
        <dbReference type="Proteomes" id="UP000184330"/>
    </source>
</evidence>
<dbReference type="Proteomes" id="UP000184330">
    <property type="component" value="Unassembled WGS sequence"/>
</dbReference>
<dbReference type="OrthoDB" id="438641at2759"/>
<dbReference type="InterPro" id="IPR046341">
    <property type="entry name" value="SET_dom_sf"/>
</dbReference>
<dbReference type="SUPFAM" id="SSF82199">
    <property type="entry name" value="SET domain"/>
    <property type="match status" value="1"/>
</dbReference>
<keyword evidence="3" id="KW-0862">Zinc</keyword>
<proteinExistence type="predicted"/>
<dbReference type="PANTHER" id="PTHR12197">
    <property type="entry name" value="HISTONE-LYSINE N-METHYLTRANSFERASE SMYD"/>
    <property type="match status" value="1"/>
</dbReference>
<evidence type="ECO:0000256" key="3">
    <source>
        <dbReference type="ARBA" id="ARBA00022833"/>
    </source>
</evidence>
<dbReference type="STRING" id="576137.A0A1L7WNR6"/>
<organism evidence="5 6">
    <name type="scientific">Phialocephala subalpina</name>
    <dbReference type="NCBI Taxonomy" id="576137"/>
    <lineage>
        <taxon>Eukaryota</taxon>
        <taxon>Fungi</taxon>
        <taxon>Dikarya</taxon>
        <taxon>Ascomycota</taxon>
        <taxon>Pezizomycotina</taxon>
        <taxon>Leotiomycetes</taxon>
        <taxon>Helotiales</taxon>
        <taxon>Mollisiaceae</taxon>
        <taxon>Phialocephala</taxon>
        <taxon>Phialocephala fortinii species complex</taxon>
    </lineage>
</organism>
<evidence type="ECO:0000256" key="1">
    <source>
        <dbReference type="ARBA" id="ARBA00022723"/>
    </source>
</evidence>
<gene>
    <name evidence="5" type="ORF">PAC_04287</name>
</gene>
<dbReference type="Gene3D" id="2.170.270.10">
    <property type="entry name" value="SET domain"/>
    <property type="match status" value="2"/>
</dbReference>
<sequence length="600" mass="67256">MDSSDSYSEDETLLLLDKRQSLTKHLLKHPYDLVGYLERAACHSDLAYPDLAASDSYRALLLCDECANEGFEYHDQTWETLQLRSKDGIPAVLQMPGTNQVKNSSSTDLAGGVEGVIEALNIDPAAEDEEQNQQRTLKIAHLASIRCYRRLAISLLLCGCLKSAFEFCTRGLAAAPDDEELLQAKEYIERMARGRLKVDRDSPNVEINDLPDQGLVRREIYPWNDHEPNRFSQATLDFLNGQLKDVAPKCEVRVTELPTLLESASMTDDYGIIPTNKQLGLFAKEDIEPGETVLFEHSLLAANNRLKETLCDACSTELPPLTDDSPVVGCPECDDIMFCNEECLTRAQEEYHPAVCDMDIETLFKDVDPKEKTSALYLHLLARVLAMSATQEVHPLELSEVKYIWGDFLPSRANAVPHSLNAPPPPIWTLPFSFQYNIAGPLHVLEKMDIDIYTSLASYDLWILNTLYSKFRGTASARVNSRNGHPEVAAVHPLWCLANHDCDPNVQWEWGGRMNLWCRGKRIDGKPGGIKAGEEILNHYCDIELKVRDRREWAKGSLGGWCMCDRCRREAGEEMRNGVAQTDGSDSLEDLVNGVAGHDL</sequence>